<keyword evidence="3 6" id="KW-0862">Zinc</keyword>
<proteinExistence type="inferred from homology"/>
<dbReference type="STRING" id="1509407.A0A0L1JHB1"/>
<comment type="cofactor">
    <cofactor evidence="6">
        <name>Zn(2+)</name>
        <dbReference type="ChEBI" id="CHEBI:29105"/>
    </cofactor>
</comment>
<dbReference type="SUPFAM" id="SSF50129">
    <property type="entry name" value="GroES-like"/>
    <property type="match status" value="1"/>
</dbReference>
<sequence>MSTMRAFQFEDVQSGLQSRTISCPRPEQGQVIIQVKAAGLCHSDCIILQDDQYSMIMKRPIVLGHEVAGTIVELGPGVSDYEIGDRVVAGIPTHPVAEDSLSKAVGLGYDGGYAEQTMAWVQNLIRIPSAVSFAQAAVAADSIATAYHAVVTEGRVGPDTTVAIIGLGGLGLSAIQIAAIHGARVYAVDIDESRFPLARGLGAVGCASGLDQSHDIAFDTVVDVAGAGITTAAAVNAVKPCGRVVAVGLAAKQMSLDTHALITRNITLQGSIGSSLEELKEVLSLIADGRLTPILEEISFDSIPVGLERLAEGKVTGLNSNPSSFLPIPILPSRFSPAFIRNGSATAAMYECETCRDTFWDQDDYEWHMEDYGHWPECETCYRTFRSSRACRQHMNDAGHWAPRFNCETCSRDFGSQNAANQHMTAVGHWAPRVPCETCNMRFSTEQAAEMHMKSKAHFKNYCRTCGIRFRSENDLRMHLNSKIHRGKNVQCPFCMANYTSASGLAHHLERGSCPRASTLNRETILRIVHERDPQGVITNKQIEWHKEDSSHYSATDHAFNGSCWECYLCHRGFRSVTALDSHLNSSVHKQNVYHCPNSNGRCVKQFTTLAALFNHLESEACSFMRFEKVRKNVDRIFQSRKTISF</sequence>
<comment type="caution">
    <text evidence="8">The sequence shown here is derived from an EMBL/GenBank/DDBJ whole genome shotgun (WGS) entry which is preliminary data.</text>
</comment>
<dbReference type="CDD" id="cd08254">
    <property type="entry name" value="hydroxyacyl_CoA_DH"/>
    <property type="match status" value="1"/>
</dbReference>
<dbReference type="PROSITE" id="PS00028">
    <property type="entry name" value="ZINC_FINGER_C2H2_1"/>
    <property type="match status" value="5"/>
</dbReference>
<comment type="similarity">
    <text evidence="6">Belongs to the zinc-containing alcohol dehydrogenase family.</text>
</comment>
<dbReference type="SMART" id="SM00355">
    <property type="entry name" value="ZnF_C2H2"/>
    <property type="match status" value="7"/>
</dbReference>
<keyword evidence="4" id="KW-0560">Oxidoreductase</keyword>
<dbReference type="PROSITE" id="PS50157">
    <property type="entry name" value="ZINC_FINGER_C2H2_2"/>
    <property type="match status" value="3"/>
</dbReference>
<dbReference type="Pfam" id="PF00107">
    <property type="entry name" value="ADH_zinc_N"/>
    <property type="match status" value="1"/>
</dbReference>
<protein>
    <recommendedName>
        <fullName evidence="7">C2H2-type domain-containing protein</fullName>
    </recommendedName>
</protein>
<dbReference type="AlphaFoldDB" id="A0A0L1JHB1"/>
<dbReference type="Gene3D" id="3.90.180.10">
    <property type="entry name" value="Medium-chain alcohol dehydrogenases, catalytic domain"/>
    <property type="match status" value="1"/>
</dbReference>
<evidence type="ECO:0000256" key="2">
    <source>
        <dbReference type="ARBA" id="ARBA00022771"/>
    </source>
</evidence>
<dbReference type="SMART" id="SM00829">
    <property type="entry name" value="PKS_ER"/>
    <property type="match status" value="1"/>
</dbReference>
<evidence type="ECO:0000256" key="4">
    <source>
        <dbReference type="ARBA" id="ARBA00023002"/>
    </source>
</evidence>
<dbReference type="Pfam" id="PF12171">
    <property type="entry name" value="zf-C2H2_jaz"/>
    <property type="match status" value="2"/>
</dbReference>
<dbReference type="RefSeq" id="XP_015412077.1">
    <property type="nucleotide sequence ID" value="XM_015545855.1"/>
</dbReference>
<dbReference type="SMART" id="SM00451">
    <property type="entry name" value="ZnF_U1"/>
    <property type="match status" value="2"/>
</dbReference>
<dbReference type="Gene3D" id="3.30.160.60">
    <property type="entry name" value="Classic Zinc Finger"/>
    <property type="match status" value="3"/>
</dbReference>
<dbReference type="InterPro" id="IPR003604">
    <property type="entry name" value="Matrin/U1-like-C_Znf_C2H2"/>
</dbReference>
<evidence type="ECO:0000256" key="5">
    <source>
        <dbReference type="PROSITE-ProRule" id="PRU00042"/>
    </source>
</evidence>
<dbReference type="InterPro" id="IPR013154">
    <property type="entry name" value="ADH-like_N"/>
</dbReference>
<dbReference type="InterPro" id="IPR036291">
    <property type="entry name" value="NAD(P)-bd_dom_sf"/>
</dbReference>
<dbReference type="InterPro" id="IPR050129">
    <property type="entry name" value="Zn_alcohol_dh"/>
</dbReference>
<evidence type="ECO:0000256" key="6">
    <source>
        <dbReference type="RuleBase" id="RU361277"/>
    </source>
</evidence>
<dbReference type="EMBL" id="JNOM01000005">
    <property type="protein sequence ID" value="KNG91154.1"/>
    <property type="molecule type" value="Genomic_DNA"/>
</dbReference>
<dbReference type="SUPFAM" id="SSF57667">
    <property type="entry name" value="beta-beta-alpha zinc fingers"/>
    <property type="match status" value="3"/>
</dbReference>
<dbReference type="Pfam" id="PF12874">
    <property type="entry name" value="zf-met"/>
    <property type="match status" value="1"/>
</dbReference>
<reference evidence="8 9" key="1">
    <citation type="submission" date="2014-06" db="EMBL/GenBank/DDBJ databases">
        <title>The Genome of the Aflatoxigenic Filamentous Fungus Aspergillus nomius.</title>
        <authorList>
            <person name="Moore M.G."/>
            <person name="Shannon B.M."/>
            <person name="Brian M.M."/>
        </authorList>
    </citation>
    <scope>NUCLEOTIDE SEQUENCE [LARGE SCALE GENOMIC DNA]</scope>
    <source>
        <strain evidence="8 9">NRRL 13137</strain>
    </source>
</reference>
<dbReference type="GeneID" id="26802401"/>
<dbReference type="PANTHER" id="PTHR43401:SF5">
    <property type="entry name" value="ALCOHOL DEHYDROGENASE-RELATED"/>
    <property type="match status" value="1"/>
</dbReference>
<dbReference type="InterPro" id="IPR011032">
    <property type="entry name" value="GroES-like_sf"/>
</dbReference>
<evidence type="ECO:0000313" key="9">
    <source>
        <dbReference type="Proteomes" id="UP000037505"/>
    </source>
</evidence>
<keyword evidence="2 5" id="KW-0863">Zinc-finger</keyword>
<dbReference type="InterPro" id="IPR022755">
    <property type="entry name" value="Znf_C2H2_jaz"/>
</dbReference>
<evidence type="ECO:0000313" key="8">
    <source>
        <dbReference type="EMBL" id="KNG91154.1"/>
    </source>
</evidence>
<dbReference type="InterPro" id="IPR020843">
    <property type="entry name" value="ER"/>
</dbReference>
<organism evidence="8 9">
    <name type="scientific">Aspergillus nomiae NRRL (strain ATCC 15546 / NRRL 13137 / CBS 260.88 / M93)</name>
    <dbReference type="NCBI Taxonomy" id="1509407"/>
    <lineage>
        <taxon>Eukaryota</taxon>
        <taxon>Fungi</taxon>
        <taxon>Dikarya</taxon>
        <taxon>Ascomycota</taxon>
        <taxon>Pezizomycotina</taxon>
        <taxon>Eurotiomycetes</taxon>
        <taxon>Eurotiomycetidae</taxon>
        <taxon>Eurotiales</taxon>
        <taxon>Aspergillaceae</taxon>
        <taxon>Aspergillus</taxon>
        <taxon>Aspergillus subgen. Circumdati</taxon>
    </lineage>
</organism>
<evidence type="ECO:0000256" key="1">
    <source>
        <dbReference type="ARBA" id="ARBA00022723"/>
    </source>
</evidence>
<dbReference type="Proteomes" id="UP000037505">
    <property type="component" value="Unassembled WGS sequence"/>
</dbReference>
<dbReference type="OrthoDB" id="6077919at2759"/>
<dbReference type="InterPro" id="IPR013149">
    <property type="entry name" value="ADH-like_C"/>
</dbReference>
<feature type="domain" description="C2H2-type" evidence="7">
    <location>
        <begin position="565"/>
        <end position="589"/>
    </location>
</feature>
<evidence type="ECO:0000259" key="7">
    <source>
        <dbReference type="PROSITE" id="PS50157"/>
    </source>
</evidence>
<keyword evidence="1 6" id="KW-0479">Metal-binding</keyword>
<feature type="domain" description="C2H2-type" evidence="7">
    <location>
        <begin position="405"/>
        <end position="434"/>
    </location>
</feature>
<dbReference type="Gene3D" id="3.40.50.720">
    <property type="entry name" value="NAD(P)-binding Rossmann-like Domain"/>
    <property type="match status" value="1"/>
</dbReference>
<dbReference type="Pfam" id="PF08240">
    <property type="entry name" value="ADH_N"/>
    <property type="match status" value="1"/>
</dbReference>
<dbReference type="GO" id="GO:0008270">
    <property type="term" value="F:zinc ion binding"/>
    <property type="evidence" value="ECO:0007669"/>
    <property type="project" value="UniProtKB-KW"/>
</dbReference>
<name>A0A0L1JHB1_ASPN3</name>
<keyword evidence="9" id="KW-1185">Reference proteome</keyword>
<dbReference type="PANTHER" id="PTHR43401">
    <property type="entry name" value="L-THREONINE 3-DEHYDROGENASE"/>
    <property type="match status" value="1"/>
</dbReference>
<dbReference type="InterPro" id="IPR013087">
    <property type="entry name" value="Znf_C2H2_type"/>
</dbReference>
<dbReference type="InterPro" id="IPR002328">
    <property type="entry name" value="ADH_Zn_CS"/>
</dbReference>
<dbReference type="GO" id="GO:0003676">
    <property type="term" value="F:nucleic acid binding"/>
    <property type="evidence" value="ECO:0007669"/>
    <property type="project" value="InterPro"/>
</dbReference>
<accession>A0A0L1JHB1</accession>
<feature type="domain" description="C2H2-type" evidence="7">
    <location>
        <begin position="461"/>
        <end position="490"/>
    </location>
</feature>
<dbReference type="SUPFAM" id="SSF51735">
    <property type="entry name" value="NAD(P)-binding Rossmann-fold domains"/>
    <property type="match status" value="1"/>
</dbReference>
<dbReference type="PROSITE" id="PS00059">
    <property type="entry name" value="ADH_ZINC"/>
    <property type="match status" value="1"/>
</dbReference>
<dbReference type="InterPro" id="IPR036236">
    <property type="entry name" value="Znf_C2H2_sf"/>
</dbReference>
<gene>
    <name evidence="8" type="ORF">ANOM_000597</name>
</gene>
<evidence type="ECO:0000256" key="3">
    <source>
        <dbReference type="ARBA" id="ARBA00022833"/>
    </source>
</evidence>
<dbReference type="GO" id="GO:0016491">
    <property type="term" value="F:oxidoreductase activity"/>
    <property type="evidence" value="ECO:0007669"/>
    <property type="project" value="UniProtKB-KW"/>
</dbReference>